<sequence length="48" mass="5497">MLGGIRLPLNDVTRQKRLDWVDKNGVIGDLNAIDRIREDFTAKSVKCR</sequence>
<gene>
    <name evidence="1" type="ORF">S01H1_20217</name>
</gene>
<dbReference type="AlphaFoldDB" id="X0U0L4"/>
<proteinExistence type="predicted"/>
<feature type="non-terminal residue" evidence="1">
    <location>
        <position position="48"/>
    </location>
</feature>
<protein>
    <submittedName>
        <fullName evidence="1">Uncharacterized protein</fullName>
    </submittedName>
</protein>
<organism evidence="1">
    <name type="scientific">marine sediment metagenome</name>
    <dbReference type="NCBI Taxonomy" id="412755"/>
    <lineage>
        <taxon>unclassified sequences</taxon>
        <taxon>metagenomes</taxon>
        <taxon>ecological metagenomes</taxon>
    </lineage>
</organism>
<evidence type="ECO:0000313" key="1">
    <source>
        <dbReference type="EMBL" id="GAF99044.1"/>
    </source>
</evidence>
<dbReference type="EMBL" id="BARS01011028">
    <property type="protein sequence ID" value="GAF99044.1"/>
    <property type="molecule type" value="Genomic_DNA"/>
</dbReference>
<name>X0U0L4_9ZZZZ</name>
<reference evidence="1" key="1">
    <citation type="journal article" date="2014" name="Front. Microbiol.">
        <title>High frequency of phylogenetically diverse reductive dehalogenase-homologous genes in deep subseafloor sedimentary metagenomes.</title>
        <authorList>
            <person name="Kawai M."/>
            <person name="Futagami T."/>
            <person name="Toyoda A."/>
            <person name="Takaki Y."/>
            <person name="Nishi S."/>
            <person name="Hori S."/>
            <person name="Arai W."/>
            <person name="Tsubouchi T."/>
            <person name="Morono Y."/>
            <person name="Uchiyama I."/>
            <person name="Ito T."/>
            <person name="Fujiyama A."/>
            <person name="Inagaki F."/>
            <person name="Takami H."/>
        </authorList>
    </citation>
    <scope>NUCLEOTIDE SEQUENCE</scope>
    <source>
        <strain evidence="1">Expedition CK06-06</strain>
    </source>
</reference>
<comment type="caution">
    <text evidence="1">The sequence shown here is derived from an EMBL/GenBank/DDBJ whole genome shotgun (WGS) entry which is preliminary data.</text>
</comment>
<accession>X0U0L4</accession>